<evidence type="ECO:0000313" key="2">
    <source>
        <dbReference type="Proteomes" id="UP000198600"/>
    </source>
</evidence>
<dbReference type="AlphaFoldDB" id="A0A1H2MHL9"/>
<sequence>MAIKKCRWFWSGIFLGWGWGWVHIRCCGNGFLWFRSYSDSLWKNRNAGPAQSKQRALAPPLLPRLGSACPPNQYRTTAIVVNGAPKIKIKNRARRPSSRPDLLRTCLLSVGASLLAKIVNDDAENLTPRGDLKFFASKLAPTESGSVFDFDLRRPVNHAGRTQALRSGYPGMDAGIAALGHGWPVAAAHGAMPERGHTEPERGAKWWGKSVLLTFALFKSESL</sequence>
<accession>A0A1H2MHL9</accession>
<proteinExistence type="predicted"/>
<evidence type="ECO:0000313" key="1">
    <source>
        <dbReference type="EMBL" id="SDU92525.1"/>
    </source>
</evidence>
<dbReference type="Proteomes" id="UP000198600">
    <property type="component" value="Chromosome I"/>
</dbReference>
<dbReference type="EMBL" id="LT629802">
    <property type="protein sequence ID" value="SDU92525.1"/>
    <property type="molecule type" value="Genomic_DNA"/>
</dbReference>
<gene>
    <name evidence="1" type="ORF">SAMN05216202_1715</name>
</gene>
<reference evidence="2" key="1">
    <citation type="submission" date="2016-10" db="EMBL/GenBank/DDBJ databases">
        <authorList>
            <person name="Varghese N."/>
            <person name="Submissions S."/>
        </authorList>
    </citation>
    <scope>NUCLEOTIDE SEQUENCE [LARGE SCALE GENOMIC DNA]</scope>
    <source>
        <strain evidence="2">LMG 2223</strain>
    </source>
</reference>
<dbReference type="STRING" id="46679.SAMN05216202_1715"/>
<protein>
    <submittedName>
        <fullName evidence="1">Uncharacterized protein</fullName>
    </submittedName>
</protein>
<name>A0A1H2MHL9_9PSED</name>
<keyword evidence="2" id="KW-1185">Reference proteome</keyword>
<organism evidence="1 2">
    <name type="scientific">Pseudomonas mucidolens</name>
    <dbReference type="NCBI Taxonomy" id="46679"/>
    <lineage>
        <taxon>Bacteria</taxon>
        <taxon>Pseudomonadati</taxon>
        <taxon>Pseudomonadota</taxon>
        <taxon>Gammaproteobacteria</taxon>
        <taxon>Pseudomonadales</taxon>
        <taxon>Pseudomonadaceae</taxon>
        <taxon>Pseudomonas</taxon>
    </lineage>
</organism>